<organism evidence="1 2">
    <name type="scientific">Thermococcus argininiproducens</name>
    <dbReference type="NCBI Taxonomy" id="2866384"/>
    <lineage>
        <taxon>Archaea</taxon>
        <taxon>Methanobacteriati</taxon>
        <taxon>Methanobacteriota</taxon>
        <taxon>Thermococci</taxon>
        <taxon>Thermococcales</taxon>
        <taxon>Thermococcaceae</taxon>
        <taxon>Thermococcus</taxon>
    </lineage>
</organism>
<keyword evidence="2" id="KW-1185">Reference proteome</keyword>
<dbReference type="Gene3D" id="3.40.50.300">
    <property type="entry name" value="P-loop containing nucleotide triphosphate hydrolases"/>
    <property type="match status" value="1"/>
</dbReference>
<dbReference type="EMBL" id="CP080572">
    <property type="protein sequence ID" value="USH00419.1"/>
    <property type="molecule type" value="Genomic_DNA"/>
</dbReference>
<dbReference type="GeneID" id="72777246"/>
<proteinExistence type="predicted"/>
<sequence length="334" mass="39484">MKIPQIRRYNLIHYPIDLISYKLIKHKFNIQDTIIIAGTPRGGTTWFMELLETLPEYKSIFEPFNKKWFPGVKKLNLPPRPYLEPDTENNPLKDYLNLVFTGQTVSRAPRFSLTPRSIKKRLLATKVVVKFIRANRLLPWIINNFKIRATYFLLRHPCATIASQLETGARGYFIPKSASIPKETILKEASQIPQIKENEWLMKKLTTIQSPEEILATIWSLDNYVPLLYLSRHPNAWYTTTYEKLITDFDEEIEKVFEYINEEVPDEVYEKFRKPSATTHDKSHLGTSKQLTKWKKKLSTRQVKNILKVIHWFGLDFYTEHPEPDYDKLRNWKP</sequence>
<gene>
    <name evidence="1" type="ORF">K1720_02840</name>
</gene>
<dbReference type="Proteomes" id="UP001056425">
    <property type="component" value="Chromosome"/>
</dbReference>
<protein>
    <submittedName>
        <fullName evidence="1">Sulfotransferase domain-containing protein</fullName>
    </submittedName>
</protein>
<dbReference type="AlphaFoldDB" id="A0A9E7MAX5"/>
<reference evidence="1 2" key="1">
    <citation type="submission" date="2021-08" db="EMBL/GenBank/DDBJ databases">
        <title>Thermococcus onnuriiensis IOH2.</title>
        <authorList>
            <person name="Park Y.-J."/>
        </authorList>
    </citation>
    <scope>NUCLEOTIDE SEQUENCE [LARGE SCALE GENOMIC DNA]</scope>
    <source>
        <strain evidence="1 2">IOH2</strain>
    </source>
</reference>
<dbReference type="KEGG" id="thei:K1720_02840"/>
<dbReference type="RefSeq" id="WP_251949727.1">
    <property type="nucleotide sequence ID" value="NZ_CP080572.1"/>
</dbReference>
<dbReference type="InterPro" id="IPR027417">
    <property type="entry name" value="P-loop_NTPase"/>
</dbReference>
<evidence type="ECO:0000313" key="1">
    <source>
        <dbReference type="EMBL" id="USH00419.1"/>
    </source>
</evidence>
<dbReference type="SUPFAM" id="SSF52540">
    <property type="entry name" value="P-loop containing nucleoside triphosphate hydrolases"/>
    <property type="match status" value="1"/>
</dbReference>
<evidence type="ECO:0000313" key="2">
    <source>
        <dbReference type="Proteomes" id="UP001056425"/>
    </source>
</evidence>
<accession>A0A9E7MAX5</accession>
<name>A0A9E7MAX5_9EURY</name>